<keyword evidence="3" id="KW-0677">Repeat</keyword>
<organism evidence="6 7">
    <name type="scientific">Brasilonema octagenarum UFV-OR1</name>
    <dbReference type="NCBI Taxonomy" id="417115"/>
    <lineage>
        <taxon>Bacteria</taxon>
        <taxon>Bacillati</taxon>
        <taxon>Cyanobacteriota</taxon>
        <taxon>Cyanophyceae</taxon>
        <taxon>Nostocales</taxon>
        <taxon>Scytonemataceae</taxon>
        <taxon>Brasilonema</taxon>
        <taxon>Octagenarum group</taxon>
    </lineage>
</organism>
<dbReference type="Gene3D" id="3.60.21.10">
    <property type="match status" value="1"/>
</dbReference>
<dbReference type="PANTHER" id="PTHR12697">
    <property type="entry name" value="PBS LYASE HEAT-LIKE PROTEIN"/>
    <property type="match status" value="1"/>
</dbReference>
<comment type="caution">
    <text evidence="6">The sequence shown here is derived from an EMBL/GenBank/DDBJ whole genome shotgun (WGS) entry which is preliminary data.</text>
</comment>
<dbReference type="EMBL" id="QMEC01000111">
    <property type="protein sequence ID" value="NMF65628.1"/>
    <property type="molecule type" value="Genomic_DNA"/>
</dbReference>
<dbReference type="RefSeq" id="WP_169267192.1">
    <property type="nucleotide sequence ID" value="NZ_QMEC01000111.1"/>
</dbReference>
<keyword evidence="2" id="KW-0042">Antenna complex</keyword>
<evidence type="ECO:0000256" key="2">
    <source>
        <dbReference type="ARBA" id="ARBA00022549"/>
    </source>
</evidence>
<sequence length="487" mass="54807">MLRQLGTRLQKFGETPLLLKMLCSVFIGTGKIPPNLGMVFREFTQFCENKRLEGVLVTDESRQWWRRLLQHLALKMTQASESTEFQVAIPKQEAQDILKEFLQQQGYHQPWKALEWLDDLLKYHLIQLGTENKIEFKHQLIQEYYTAESLLKQLPHFSDDKLKREYLNYLQWTEPLALMLGLLEEEKQALRVVKLALEVDLKLVARLAGAVKPEFQVQTVALVVGLEVSQELKFELLSTTRSEHAISPLLQALNQKDSYVHRSAANALGNIVDSTAVTGLIQALKDEDSHVRRSAANALGNIGDFRAVTPLIQALNDEYFHVLRSAANALGNIGNSTAVTGLIQALNDEHSSVRSSAADALGEIASPEKLPELTHLLSTTTKTYLLDTISKIQNRCKFYNYTLTQPPRPHPTPISISMTYILHLSDLHFGTLENADLWCSQLADDLKIGLDCSRLDVLILSGDIANKSTSEEYDAAKEFLDVRFVAS</sequence>
<protein>
    <submittedName>
        <fullName evidence="6">Uncharacterized protein</fullName>
    </submittedName>
</protein>
<dbReference type="Pfam" id="PF13646">
    <property type="entry name" value="HEAT_2"/>
    <property type="match status" value="1"/>
</dbReference>
<dbReference type="InterPro" id="IPR029052">
    <property type="entry name" value="Metallo-depent_PP-like"/>
</dbReference>
<comment type="similarity">
    <text evidence="1">Belongs to the CpcE/RpcE/PecE family.</text>
</comment>
<dbReference type="Pfam" id="PF02985">
    <property type="entry name" value="HEAT"/>
    <property type="match status" value="1"/>
</dbReference>
<keyword evidence="4" id="KW-0605">Phycobilisome</keyword>
<dbReference type="SMART" id="SM00567">
    <property type="entry name" value="EZ_HEAT"/>
    <property type="match status" value="4"/>
</dbReference>
<proteinExistence type="inferred from homology"/>
<dbReference type="SUPFAM" id="SSF56300">
    <property type="entry name" value="Metallo-dependent phosphatases"/>
    <property type="match status" value="1"/>
</dbReference>
<evidence type="ECO:0000256" key="5">
    <source>
        <dbReference type="ARBA" id="ARBA00023239"/>
    </source>
</evidence>
<gene>
    <name evidence="6" type="ORF">DP115_23870</name>
</gene>
<accession>A0ABX1MAP2</accession>
<dbReference type="Proteomes" id="UP000762253">
    <property type="component" value="Unassembled WGS sequence"/>
</dbReference>
<dbReference type="SUPFAM" id="SSF48371">
    <property type="entry name" value="ARM repeat"/>
    <property type="match status" value="1"/>
</dbReference>
<keyword evidence="7" id="KW-1185">Reference proteome</keyword>
<evidence type="ECO:0000313" key="7">
    <source>
        <dbReference type="Proteomes" id="UP000762253"/>
    </source>
</evidence>
<dbReference type="PANTHER" id="PTHR12697:SF5">
    <property type="entry name" value="DEOXYHYPUSINE HYDROXYLASE"/>
    <property type="match status" value="1"/>
</dbReference>
<keyword evidence="5" id="KW-0456">Lyase</keyword>
<dbReference type="InterPro" id="IPR011989">
    <property type="entry name" value="ARM-like"/>
</dbReference>
<dbReference type="InterPro" id="IPR004155">
    <property type="entry name" value="PBS_lyase_HEAT"/>
</dbReference>
<evidence type="ECO:0000256" key="4">
    <source>
        <dbReference type="ARBA" id="ARBA00022738"/>
    </source>
</evidence>
<evidence type="ECO:0000256" key="3">
    <source>
        <dbReference type="ARBA" id="ARBA00022737"/>
    </source>
</evidence>
<evidence type="ECO:0000313" key="6">
    <source>
        <dbReference type="EMBL" id="NMF65628.1"/>
    </source>
</evidence>
<reference evidence="6 7" key="1">
    <citation type="submission" date="2018-06" db="EMBL/GenBank/DDBJ databases">
        <title>Comparative genomics of Brasilonema spp. strains.</title>
        <authorList>
            <person name="Alvarenga D.O."/>
            <person name="Fiore M.F."/>
            <person name="Varani A.M."/>
        </authorList>
    </citation>
    <scope>NUCLEOTIDE SEQUENCE [LARGE SCALE GENOMIC DNA]</scope>
    <source>
        <strain evidence="6 7">UFV-OR1</strain>
    </source>
</reference>
<dbReference type="InterPro" id="IPR016024">
    <property type="entry name" value="ARM-type_fold"/>
</dbReference>
<name>A0ABX1MAP2_9CYAN</name>
<dbReference type="InterPro" id="IPR000357">
    <property type="entry name" value="HEAT"/>
</dbReference>
<evidence type="ECO:0000256" key="1">
    <source>
        <dbReference type="ARBA" id="ARBA00009299"/>
    </source>
</evidence>
<dbReference type="Gene3D" id="1.25.10.10">
    <property type="entry name" value="Leucine-rich Repeat Variant"/>
    <property type="match status" value="1"/>
</dbReference>